<organism evidence="1 2">
    <name type="scientific">Avena sativa</name>
    <name type="common">Oat</name>
    <dbReference type="NCBI Taxonomy" id="4498"/>
    <lineage>
        <taxon>Eukaryota</taxon>
        <taxon>Viridiplantae</taxon>
        <taxon>Streptophyta</taxon>
        <taxon>Embryophyta</taxon>
        <taxon>Tracheophyta</taxon>
        <taxon>Spermatophyta</taxon>
        <taxon>Magnoliopsida</taxon>
        <taxon>Liliopsida</taxon>
        <taxon>Poales</taxon>
        <taxon>Poaceae</taxon>
        <taxon>BOP clade</taxon>
        <taxon>Pooideae</taxon>
        <taxon>Poodae</taxon>
        <taxon>Poeae</taxon>
        <taxon>Poeae Chloroplast Group 1 (Aveneae type)</taxon>
        <taxon>Aveninae</taxon>
        <taxon>Avena</taxon>
    </lineage>
</organism>
<dbReference type="EnsemblPlants" id="AVESA.00010b.r2.2AG0262060.1">
    <property type="protein sequence ID" value="AVESA.00010b.r2.2AG0262060.1.CDS.1"/>
    <property type="gene ID" value="AVESA.00010b.r2.2AG0262060"/>
</dbReference>
<reference evidence="1" key="2">
    <citation type="submission" date="2025-09" db="UniProtKB">
        <authorList>
            <consortium name="EnsemblPlants"/>
        </authorList>
    </citation>
    <scope>IDENTIFICATION</scope>
</reference>
<protein>
    <submittedName>
        <fullName evidence="1">Uncharacterized protein</fullName>
    </submittedName>
</protein>
<name>A0ACD5UJD0_AVESA</name>
<evidence type="ECO:0000313" key="1">
    <source>
        <dbReference type="EnsemblPlants" id="AVESA.00010b.r2.2AG0262060.1.CDS.1"/>
    </source>
</evidence>
<evidence type="ECO:0000313" key="2">
    <source>
        <dbReference type="Proteomes" id="UP001732700"/>
    </source>
</evidence>
<dbReference type="Proteomes" id="UP001732700">
    <property type="component" value="Chromosome 2A"/>
</dbReference>
<reference evidence="1" key="1">
    <citation type="submission" date="2021-05" db="EMBL/GenBank/DDBJ databases">
        <authorList>
            <person name="Scholz U."/>
            <person name="Mascher M."/>
            <person name="Fiebig A."/>
        </authorList>
    </citation>
    <scope>NUCLEOTIDE SEQUENCE [LARGE SCALE GENOMIC DNA]</scope>
</reference>
<keyword evidence="2" id="KW-1185">Reference proteome</keyword>
<proteinExistence type="predicted"/>
<sequence>MALSYFSEFLTSTLVLFVLVAFYIRSKRSNSPLLPIDWPIVGMLPSLLSNLQNFHEFVTFVLLSSGHSYKASTISMSFFFTCDPANVRHIFTSNHANYPKGPEFAEIFDGVRGSFFTVDGESWRLHRAKIQSILRSPQMLSLTANYCRDKIQQDLVPFLTSMASAGTLFDMNDLMSRFAFDVTAMPIFSLDPGQLSYDMPPGDVSAAMDTVMEVAFFRHAIPASCWKLMRRLKAGPESKLVTAHMVLHKFITEMIERSKICCVDGQVDILSHYLNDPYYNDDLLHAEIIMYMVAGRDTMSTTLSWLFYNLARNPNVISIIRNELSPIASSKASTIGNKGTHIIFNADESKAFVYLHATLFENLRLYPPVPLERKTVASTDVMPSGHEVHDGEIVIISLYAMGRMKDVWGEDCLEFRPERWLSEDGVKLRYVPSHKLLAFNSGPRMCLGKDIAIMHMKTVVATMLWNFDVEVLEGLAVEHKKSALLQMKKGLMVKVKERET</sequence>
<accession>A0ACD5UJD0</accession>